<evidence type="ECO:0000256" key="4">
    <source>
        <dbReference type="ARBA" id="ARBA00035258"/>
    </source>
</evidence>
<protein>
    <recommendedName>
        <fullName evidence="4 6">Small ribosomal subunit protein uS8</fullName>
    </recommendedName>
</protein>
<evidence type="ECO:0000256" key="1">
    <source>
        <dbReference type="ARBA" id="ARBA00006471"/>
    </source>
</evidence>
<dbReference type="RefSeq" id="WP_174582054.1">
    <property type="nucleotide sequence ID" value="NZ_CAJNOB010000023.1"/>
</dbReference>
<dbReference type="Proteomes" id="UP000663859">
    <property type="component" value="Unassembled WGS sequence"/>
</dbReference>
<keyword evidence="9" id="KW-1185">Reference proteome</keyword>
<reference evidence="8" key="1">
    <citation type="submission" date="2021-02" db="EMBL/GenBank/DDBJ databases">
        <authorList>
            <person name="Cremers G."/>
            <person name="Picone N."/>
        </authorList>
    </citation>
    <scope>NUCLEOTIDE SEQUENCE</scope>
    <source>
        <strain evidence="8">PQ17</strain>
    </source>
</reference>
<dbReference type="InterPro" id="IPR047863">
    <property type="entry name" value="Ribosomal_uS8_CS"/>
</dbReference>
<keyword evidence="3 6" id="KW-0687">Ribonucleoprotein</keyword>
<organism evidence="8 9">
    <name type="scientific">Candidatus Methylacidithermus pantelleriae</name>
    <dbReference type="NCBI Taxonomy" id="2744239"/>
    <lineage>
        <taxon>Bacteria</taxon>
        <taxon>Pseudomonadati</taxon>
        <taxon>Verrucomicrobiota</taxon>
        <taxon>Methylacidiphilae</taxon>
        <taxon>Methylacidiphilales</taxon>
        <taxon>Methylacidiphilaceae</taxon>
        <taxon>Candidatus Methylacidithermus</taxon>
    </lineage>
</organism>
<keyword evidence="6" id="KW-0694">RNA-binding</keyword>
<proteinExistence type="inferred from homology"/>
<evidence type="ECO:0000313" key="8">
    <source>
        <dbReference type="EMBL" id="CAF0698877.1"/>
    </source>
</evidence>
<evidence type="ECO:0000256" key="3">
    <source>
        <dbReference type="ARBA" id="ARBA00023274"/>
    </source>
</evidence>
<comment type="subunit">
    <text evidence="5 6">Part of the 30S ribosomal subunit. Contacts proteins S5 and S12.</text>
</comment>
<dbReference type="Pfam" id="PF00410">
    <property type="entry name" value="Ribosomal_S8"/>
    <property type="match status" value="1"/>
</dbReference>
<keyword evidence="6" id="KW-0699">rRNA-binding</keyword>
<dbReference type="NCBIfam" id="NF001109">
    <property type="entry name" value="PRK00136.1"/>
    <property type="match status" value="1"/>
</dbReference>
<dbReference type="GO" id="GO:0005840">
    <property type="term" value="C:ribosome"/>
    <property type="evidence" value="ECO:0007669"/>
    <property type="project" value="UniProtKB-KW"/>
</dbReference>
<dbReference type="EMBL" id="CAJNOB010000023">
    <property type="protein sequence ID" value="CAF0698877.1"/>
    <property type="molecule type" value="Genomic_DNA"/>
</dbReference>
<dbReference type="SUPFAM" id="SSF56047">
    <property type="entry name" value="Ribosomal protein S8"/>
    <property type="match status" value="1"/>
</dbReference>
<dbReference type="GO" id="GO:0003735">
    <property type="term" value="F:structural constituent of ribosome"/>
    <property type="evidence" value="ECO:0007669"/>
    <property type="project" value="InterPro"/>
</dbReference>
<dbReference type="Gene3D" id="3.30.1490.10">
    <property type="match status" value="1"/>
</dbReference>
<evidence type="ECO:0000256" key="2">
    <source>
        <dbReference type="ARBA" id="ARBA00022980"/>
    </source>
</evidence>
<accession>A0A8J2BLB9</accession>
<dbReference type="InterPro" id="IPR035987">
    <property type="entry name" value="Ribosomal_uS8_sf"/>
</dbReference>
<evidence type="ECO:0000256" key="6">
    <source>
        <dbReference type="HAMAP-Rule" id="MF_01302"/>
    </source>
</evidence>
<gene>
    <name evidence="6 8" type="primary">rpsH</name>
    <name evidence="8" type="ORF">MPNT_30048</name>
</gene>
<dbReference type="PROSITE" id="PS00053">
    <property type="entry name" value="RIBOSOMAL_S8"/>
    <property type="match status" value="1"/>
</dbReference>
<dbReference type="AlphaFoldDB" id="A0A8J2BLB9"/>
<dbReference type="FunFam" id="3.30.1490.10:FF:000001">
    <property type="entry name" value="30S ribosomal protein S8"/>
    <property type="match status" value="1"/>
</dbReference>
<keyword evidence="2 6" id="KW-0689">Ribosomal protein</keyword>
<comment type="function">
    <text evidence="6">One of the primary rRNA binding proteins, it binds directly to 16S rRNA central domain where it helps coordinate assembly of the platform of the 30S subunit.</text>
</comment>
<dbReference type="HAMAP" id="MF_01302_B">
    <property type="entry name" value="Ribosomal_uS8_B"/>
    <property type="match status" value="1"/>
</dbReference>
<sequence>MSSDPLADFLSSLSNASRAGKRELVAPYSRLKRDVAQVLKEEGYIEQVEVIYQDDKPFVRVVLKPPGVITKIQRVSKPGLRRYVGAQCIPRVLGGMGICILSTSKGVMAGHKAKRLRVGGELLAMVY</sequence>
<dbReference type="InterPro" id="IPR000630">
    <property type="entry name" value="Ribosomal_uS8"/>
</dbReference>
<dbReference type="GO" id="GO:1990904">
    <property type="term" value="C:ribonucleoprotein complex"/>
    <property type="evidence" value="ECO:0007669"/>
    <property type="project" value="UniProtKB-KW"/>
</dbReference>
<dbReference type="PANTHER" id="PTHR11758">
    <property type="entry name" value="40S RIBOSOMAL PROTEIN S15A"/>
    <property type="match status" value="1"/>
</dbReference>
<evidence type="ECO:0000313" key="9">
    <source>
        <dbReference type="Proteomes" id="UP000663859"/>
    </source>
</evidence>
<dbReference type="GO" id="GO:0005737">
    <property type="term" value="C:cytoplasm"/>
    <property type="evidence" value="ECO:0007669"/>
    <property type="project" value="UniProtKB-ARBA"/>
</dbReference>
<evidence type="ECO:0000256" key="5">
    <source>
        <dbReference type="ARBA" id="ARBA00046740"/>
    </source>
</evidence>
<evidence type="ECO:0000256" key="7">
    <source>
        <dbReference type="RuleBase" id="RU003660"/>
    </source>
</evidence>
<dbReference type="GO" id="GO:0006412">
    <property type="term" value="P:translation"/>
    <property type="evidence" value="ECO:0007669"/>
    <property type="project" value="UniProtKB-UniRule"/>
</dbReference>
<name>A0A8J2BLB9_9BACT</name>
<dbReference type="Gene3D" id="3.30.1370.30">
    <property type="match status" value="1"/>
</dbReference>
<dbReference type="GO" id="GO:0019843">
    <property type="term" value="F:rRNA binding"/>
    <property type="evidence" value="ECO:0007669"/>
    <property type="project" value="UniProtKB-UniRule"/>
</dbReference>
<comment type="caution">
    <text evidence="8">The sequence shown here is derived from an EMBL/GenBank/DDBJ whole genome shotgun (WGS) entry which is preliminary data.</text>
</comment>
<comment type="similarity">
    <text evidence="1 6 7">Belongs to the universal ribosomal protein uS8 family.</text>
</comment>